<proteinExistence type="predicted"/>
<feature type="domain" description="DUF7779" evidence="2">
    <location>
        <begin position="680"/>
        <end position="767"/>
    </location>
</feature>
<dbReference type="AlphaFoldDB" id="A0A179FUF3"/>
<accession>A0A179FUF3</accession>
<gene>
    <name evidence="3" type="ORF">VFPPC_05343</name>
</gene>
<organism evidence="3 4">
    <name type="scientific">Pochonia chlamydosporia 170</name>
    <dbReference type="NCBI Taxonomy" id="1380566"/>
    <lineage>
        <taxon>Eukaryota</taxon>
        <taxon>Fungi</taxon>
        <taxon>Dikarya</taxon>
        <taxon>Ascomycota</taxon>
        <taxon>Pezizomycotina</taxon>
        <taxon>Sordariomycetes</taxon>
        <taxon>Hypocreomycetidae</taxon>
        <taxon>Hypocreales</taxon>
        <taxon>Clavicipitaceae</taxon>
        <taxon>Pochonia</taxon>
    </lineage>
</organism>
<comment type="caution">
    <text evidence="3">The sequence shown here is derived from an EMBL/GenBank/DDBJ whole genome shotgun (WGS) entry which is preliminary data.</text>
</comment>
<evidence type="ECO:0000256" key="1">
    <source>
        <dbReference type="SAM" id="MobiDB-lite"/>
    </source>
</evidence>
<evidence type="ECO:0000259" key="2">
    <source>
        <dbReference type="Pfam" id="PF25000"/>
    </source>
</evidence>
<dbReference type="PANTHER" id="PTHR35205:SF1">
    <property type="entry name" value="ZU5 DOMAIN-CONTAINING PROTEIN"/>
    <property type="match status" value="1"/>
</dbReference>
<dbReference type="Proteomes" id="UP000078397">
    <property type="component" value="Unassembled WGS sequence"/>
</dbReference>
<dbReference type="InterPro" id="IPR027417">
    <property type="entry name" value="P-loop_NTPase"/>
</dbReference>
<dbReference type="SUPFAM" id="SSF48452">
    <property type="entry name" value="TPR-like"/>
    <property type="match status" value="2"/>
</dbReference>
<dbReference type="GeneID" id="28848547"/>
<dbReference type="GO" id="GO:0043531">
    <property type="term" value="F:ADP binding"/>
    <property type="evidence" value="ECO:0007669"/>
    <property type="project" value="InterPro"/>
</dbReference>
<keyword evidence="4" id="KW-1185">Reference proteome</keyword>
<reference evidence="3 4" key="1">
    <citation type="journal article" date="2016" name="PLoS Pathog.">
        <title>Biosynthesis of antibiotic leucinostatins in bio-control fungus Purpureocillium lilacinum and their inhibition on phytophthora revealed by genome mining.</title>
        <authorList>
            <person name="Wang G."/>
            <person name="Liu Z."/>
            <person name="Lin R."/>
            <person name="Li E."/>
            <person name="Mao Z."/>
            <person name="Ling J."/>
            <person name="Yang Y."/>
            <person name="Yin W.B."/>
            <person name="Xie B."/>
        </authorList>
    </citation>
    <scope>NUCLEOTIDE SEQUENCE [LARGE SCALE GENOMIC DNA]</scope>
    <source>
        <strain evidence="3">170</strain>
    </source>
</reference>
<dbReference type="InterPro" id="IPR029058">
    <property type="entry name" value="AB_hydrolase_fold"/>
</dbReference>
<evidence type="ECO:0000313" key="3">
    <source>
        <dbReference type="EMBL" id="OAQ69252.2"/>
    </source>
</evidence>
<dbReference type="Pfam" id="PF25000">
    <property type="entry name" value="DUF7779"/>
    <property type="match status" value="1"/>
</dbReference>
<dbReference type="InterPro" id="IPR019734">
    <property type="entry name" value="TPR_rpt"/>
</dbReference>
<evidence type="ECO:0000313" key="4">
    <source>
        <dbReference type="Proteomes" id="UP000078397"/>
    </source>
</evidence>
<sequence length="1156" mass="130125">MIGSKYLSRLRQHGTSSKQESNNPSSSEAALPPRSLILSKTIKLQPPDKMKFEPSFVAVPGYRTPPVPNWGVKQELEMAAINVESVSHLHLYIYEPNYASPDDFTWENFLKAGSDLAEDLARLAEECPNRPVIFIAHSLGGVLLKKALLLAHENVHDARFKLVIDCLSGILFLGTPHSGNTDADTLISHNQILHSCAKISVEKQASKLPLQDVHALANLAATFEQIANIPILSVFEHAESQSNMHTIERFFGTKKKALVDEQLATVSSNAEQMLGIHLSHGELCKISRLHDVHTSLSARTFLRRLLQDMSTHELERWTTGRSRAANEPGQGLMHTPSNPLNPRNLATIQPLHTINKKPILRSSQSSSMDGRATQNHEKLPPHLDMVSASRGRLLGSRTAKLPCFVMAQHSPNTDFVGRIDIFPLMDGCLLPRQTPGSKGVESTQLYALCGMGGMGKTDLAVEYAYSRRDKFDAIFWLDSDGVSQLATDFGRISMELGLETPEEAQDLETSIEIAKAWFTKPSNKGKQEGEAPENKSWLLIFDNADNLDVITDYVPLTGNGSILVTSRDPAAKTKFFAHGSGIDLTPLGSTEAVELLWKLVQRSSEGLSQDEQNASQAIAAEFDGLPLALIQTAGYIRWRQLSMREFVDQYRPDAQYKAVHHVASHSHLRRYTHTLATAYNIQELSRSATKLLQLIAFMNPDRIQEEVFLNPMPQEADNDYLWTFEVFDSARHELLATSLIKRNIDKKELSIHRVIQAEVRIRMSEKERYDTFREATALLAVLWPPGNLCTQASERWPLCAKLLPHLERLYQVYNDYSKAWKRWEVDPALPELMNEAAVYLHERGFSHDGKPYLNLALSLCEKGNLVHEPLISDMHLTMGALSNETNDAQACLEHNSLCLAKRKEEAANNNKPDLRLAFAHSQMGIAYMMVKKFALATEYFKQCVEMLDGLDIDVDEYGFPVCNLGLAYWVQGQLQEADGTLTALLAQREKRHGKLDKVSYKVLQALGNVKMSLARQAEERGNQEEAKLLWNEAFQLHTWCLQQYESTLGEFNHRTADACHKLAEHHIRLKNHDTAQDYLDRGLSIWGERPWFRNESARSSFLRGFHLKSIGGRENEKEGTWWIERATLLRKSILPNEAAKGLEPADFDDLVCFWSI</sequence>
<protein>
    <submittedName>
        <fullName evidence="3">Tetratricopeptide repeat domain-containing protein</fullName>
    </submittedName>
</protein>
<name>A0A179FUF3_METCM</name>
<dbReference type="SMART" id="SM00028">
    <property type="entry name" value="TPR"/>
    <property type="match status" value="3"/>
</dbReference>
<dbReference type="InterPro" id="IPR011990">
    <property type="entry name" value="TPR-like_helical_dom_sf"/>
</dbReference>
<dbReference type="RefSeq" id="XP_022284535.1">
    <property type="nucleotide sequence ID" value="XM_022428450.1"/>
</dbReference>
<dbReference type="STRING" id="1380566.A0A179FUF3"/>
<dbReference type="Gene3D" id="3.40.50.300">
    <property type="entry name" value="P-loop containing nucleotide triphosphate hydrolases"/>
    <property type="match status" value="1"/>
</dbReference>
<feature type="compositionally biased region" description="Low complexity" evidence="1">
    <location>
        <begin position="16"/>
        <end position="28"/>
    </location>
</feature>
<dbReference type="Gene3D" id="1.25.40.10">
    <property type="entry name" value="Tetratricopeptide repeat domain"/>
    <property type="match status" value="2"/>
</dbReference>
<dbReference type="EMBL" id="LSBJ02000003">
    <property type="protein sequence ID" value="OAQ69252.2"/>
    <property type="molecule type" value="Genomic_DNA"/>
</dbReference>
<dbReference type="PANTHER" id="PTHR35205">
    <property type="entry name" value="NB-ARC AND TPR DOMAIN PROTEIN"/>
    <property type="match status" value="1"/>
</dbReference>
<dbReference type="KEGG" id="pchm:VFPPC_05343"/>
<dbReference type="InterPro" id="IPR056681">
    <property type="entry name" value="DUF7779"/>
</dbReference>
<dbReference type="OrthoDB" id="6161812at2759"/>
<dbReference type="SUPFAM" id="SSF52540">
    <property type="entry name" value="P-loop containing nucleoside triphosphate hydrolases"/>
    <property type="match status" value="1"/>
</dbReference>
<feature type="region of interest" description="Disordered" evidence="1">
    <location>
        <begin position="1"/>
        <end position="30"/>
    </location>
</feature>
<dbReference type="Gene3D" id="3.40.50.1820">
    <property type="entry name" value="alpha/beta hydrolase"/>
    <property type="match status" value="1"/>
</dbReference>
<feature type="region of interest" description="Disordered" evidence="1">
    <location>
        <begin position="318"/>
        <end position="343"/>
    </location>
</feature>
<dbReference type="SUPFAM" id="SSF53474">
    <property type="entry name" value="alpha/beta-Hydrolases"/>
    <property type="match status" value="1"/>
</dbReference>